<keyword evidence="2" id="KW-0472">Membrane</keyword>
<reference evidence="3 4" key="1">
    <citation type="submission" date="2021-09" db="EMBL/GenBank/DDBJ databases">
        <title>Genomic insights and catalytic innovation underlie evolution of tropane alkaloids biosynthesis.</title>
        <authorList>
            <person name="Wang Y.-J."/>
            <person name="Tian T."/>
            <person name="Huang J.-P."/>
            <person name="Huang S.-X."/>
        </authorList>
    </citation>
    <scope>NUCLEOTIDE SEQUENCE [LARGE SCALE GENOMIC DNA]</scope>
    <source>
        <strain evidence="3">KIB-2018</strain>
        <tissue evidence="3">Leaf</tissue>
    </source>
</reference>
<name>A0AAV8SKL4_9ROSI</name>
<dbReference type="EMBL" id="JAIWQS010000010">
    <property type="protein sequence ID" value="KAJ8752589.1"/>
    <property type="molecule type" value="Genomic_DNA"/>
</dbReference>
<keyword evidence="2" id="KW-1133">Transmembrane helix</keyword>
<keyword evidence="4" id="KW-1185">Reference proteome</keyword>
<dbReference type="PANTHER" id="PTHR33919">
    <property type="entry name" value="OS09G0127700 PROTEIN"/>
    <property type="match status" value="1"/>
</dbReference>
<proteinExistence type="predicted"/>
<comment type="caution">
    <text evidence="3">The sequence shown here is derived from an EMBL/GenBank/DDBJ whole genome shotgun (WGS) entry which is preliminary data.</text>
</comment>
<feature type="transmembrane region" description="Helical" evidence="2">
    <location>
        <begin position="57"/>
        <end position="75"/>
    </location>
</feature>
<dbReference type="InterPro" id="IPR010530">
    <property type="entry name" value="B12D"/>
</dbReference>
<accession>A0AAV8SKL4</accession>
<evidence type="ECO:0000256" key="2">
    <source>
        <dbReference type="SAM" id="Phobius"/>
    </source>
</evidence>
<organism evidence="3 4">
    <name type="scientific">Erythroxylum novogranatense</name>
    <dbReference type="NCBI Taxonomy" id="1862640"/>
    <lineage>
        <taxon>Eukaryota</taxon>
        <taxon>Viridiplantae</taxon>
        <taxon>Streptophyta</taxon>
        <taxon>Embryophyta</taxon>
        <taxon>Tracheophyta</taxon>
        <taxon>Spermatophyta</taxon>
        <taxon>Magnoliopsida</taxon>
        <taxon>eudicotyledons</taxon>
        <taxon>Gunneridae</taxon>
        <taxon>Pentapetalae</taxon>
        <taxon>rosids</taxon>
        <taxon>fabids</taxon>
        <taxon>Malpighiales</taxon>
        <taxon>Erythroxylaceae</taxon>
        <taxon>Erythroxylum</taxon>
    </lineage>
</organism>
<feature type="compositionally biased region" description="Basic and acidic residues" evidence="1">
    <location>
        <begin position="139"/>
        <end position="153"/>
    </location>
</feature>
<dbReference type="AlphaFoldDB" id="A0AAV8SKL4"/>
<feature type="region of interest" description="Disordered" evidence="1">
    <location>
        <begin position="130"/>
        <end position="164"/>
    </location>
</feature>
<evidence type="ECO:0000256" key="1">
    <source>
        <dbReference type="SAM" id="MobiDB-lite"/>
    </source>
</evidence>
<evidence type="ECO:0000313" key="4">
    <source>
        <dbReference type="Proteomes" id="UP001159364"/>
    </source>
</evidence>
<dbReference type="Pfam" id="PF06522">
    <property type="entry name" value="B12D"/>
    <property type="match status" value="1"/>
</dbReference>
<dbReference type="PANTHER" id="PTHR33919:SF11">
    <property type="entry name" value="EXPRESSED PROTEIN"/>
    <property type="match status" value="1"/>
</dbReference>
<evidence type="ECO:0000313" key="3">
    <source>
        <dbReference type="EMBL" id="KAJ8752589.1"/>
    </source>
</evidence>
<dbReference type="Proteomes" id="UP001159364">
    <property type="component" value="Linkage Group LG10"/>
</dbReference>
<keyword evidence="2" id="KW-0812">Transmembrane</keyword>
<protein>
    <submittedName>
        <fullName evidence="3">Uncharacterized protein</fullName>
    </submittedName>
</protein>
<sequence>MAFRSTGYWKSMVNRLRSTTTYATSTTPKLKAYAPSPSAELGPSQQRKFGRQKGEFVPVYVAIGMIILSTSLGLFTAKHQMMHSPGVRVKKKTRETIPELVDPDRVMDEADRFVKKSFFRKVGHVQEFDTGFRSTPNPNHKDAFAHGKPKAETLKSIGVDPQQL</sequence>
<gene>
    <name evidence="3" type="ORF">K2173_005478</name>
</gene>